<dbReference type="PANTHER" id="PTHR43386">
    <property type="entry name" value="OLIGOPEPTIDE TRANSPORT SYSTEM PERMEASE PROTEIN APPC"/>
    <property type="match status" value="1"/>
</dbReference>
<dbReference type="OrthoDB" id="9797472at2"/>
<dbReference type="EMBL" id="VIAE01000009">
    <property type="protein sequence ID" value="TVY12143.1"/>
    <property type="molecule type" value="Genomic_DNA"/>
</dbReference>
<evidence type="ECO:0000259" key="8">
    <source>
        <dbReference type="PROSITE" id="PS50928"/>
    </source>
</evidence>
<evidence type="ECO:0000256" key="4">
    <source>
        <dbReference type="ARBA" id="ARBA00022692"/>
    </source>
</evidence>
<proteinExistence type="inferred from homology"/>
<keyword evidence="5 7" id="KW-1133">Transmembrane helix</keyword>
<gene>
    <name evidence="9" type="primary">yliD</name>
    <name evidence="9" type="ORF">MDPP_00322</name>
</gene>
<keyword evidence="10" id="KW-1185">Reference proteome</keyword>
<organism evidence="9 10">
    <name type="scientific">Candidatus Phytoplasma pini</name>
    <dbReference type="NCBI Taxonomy" id="267362"/>
    <lineage>
        <taxon>Bacteria</taxon>
        <taxon>Bacillati</taxon>
        <taxon>Mycoplasmatota</taxon>
        <taxon>Mollicutes</taxon>
        <taxon>Acholeplasmatales</taxon>
        <taxon>Acholeplasmataceae</taxon>
        <taxon>Candidatus Phytoplasma</taxon>
    </lineage>
</organism>
<name>A0A559KJ27_9MOLU</name>
<dbReference type="InterPro" id="IPR035906">
    <property type="entry name" value="MetI-like_sf"/>
</dbReference>
<dbReference type="AlphaFoldDB" id="A0A559KJ27"/>
<dbReference type="PROSITE" id="PS50928">
    <property type="entry name" value="ABC_TM1"/>
    <property type="match status" value="1"/>
</dbReference>
<dbReference type="PANTHER" id="PTHR43386:SF1">
    <property type="entry name" value="D,D-DIPEPTIDE TRANSPORT SYSTEM PERMEASE PROTEIN DDPC-RELATED"/>
    <property type="match status" value="1"/>
</dbReference>
<dbReference type="Pfam" id="PF00528">
    <property type="entry name" value="BPD_transp_1"/>
    <property type="match status" value="1"/>
</dbReference>
<dbReference type="InterPro" id="IPR000515">
    <property type="entry name" value="MetI-like"/>
</dbReference>
<evidence type="ECO:0000256" key="6">
    <source>
        <dbReference type="ARBA" id="ARBA00023136"/>
    </source>
</evidence>
<feature type="transmembrane region" description="Helical" evidence="7">
    <location>
        <begin position="30"/>
        <end position="50"/>
    </location>
</feature>
<dbReference type="Gene3D" id="1.10.3720.10">
    <property type="entry name" value="MetI-like"/>
    <property type="match status" value="1"/>
</dbReference>
<protein>
    <submittedName>
        <fullName evidence="9">Oligopeptide ABC Transporter Permease Protein</fullName>
    </submittedName>
</protein>
<comment type="caution">
    <text evidence="9">The sequence shown here is derived from an EMBL/GenBank/DDBJ whole genome shotgun (WGS) entry which is preliminary data.</text>
</comment>
<keyword evidence="6 7" id="KW-0472">Membrane</keyword>
<evidence type="ECO:0000256" key="3">
    <source>
        <dbReference type="ARBA" id="ARBA00022475"/>
    </source>
</evidence>
<evidence type="ECO:0000256" key="7">
    <source>
        <dbReference type="RuleBase" id="RU363032"/>
    </source>
</evidence>
<dbReference type="GO" id="GO:0055085">
    <property type="term" value="P:transmembrane transport"/>
    <property type="evidence" value="ECO:0007669"/>
    <property type="project" value="InterPro"/>
</dbReference>
<evidence type="ECO:0000256" key="1">
    <source>
        <dbReference type="ARBA" id="ARBA00004651"/>
    </source>
</evidence>
<dbReference type="Proteomes" id="UP000320078">
    <property type="component" value="Unassembled WGS sequence"/>
</dbReference>
<evidence type="ECO:0000313" key="9">
    <source>
        <dbReference type="EMBL" id="TVY12143.1"/>
    </source>
</evidence>
<keyword evidence="3" id="KW-1003">Cell membrane</keyword>
<dbReference type="InterPro" id="IPR050366">
    <property type="entry name" value="BP-dependent_transpt_permease"/>
</dbReference>
<dbReference type="CDD" id="cd06261">
    <property type="entry name" value="TM_PBP2"/>
    <property type="match status" value="1"/>
</dbReference>
<dbReference type="GO" id="GO:0005886">
    <property type="term" value="C:plasma membrane"/>
    <property type="evidence" value="ECO:0007669"/>
    <property type="project" value="UniProtKB-SubCell"/>
</dbReference>
<accession>A0A559KJ27</accession>
<feature type="transmembrane region" description="Helical" evidence="7">
    <location>
        <begin position="126"/>
        <end position="149"/>
    </location>
</feature>
<sequence>MKNNNKFNLWFVFKNKIIILKKILKKYKGITIGGLFLSILFLSSLIIPWTKFNDYNPDKPNYPIREGISSKHWLGTDASGYDLFSRVLAGTKISLRISVLSILISASIGTFLGLISGYFRGFIDSIINFICDILIIFPDILLAIIIMLFLKRSEFTLIFILVITNLVTFIKGVRSNVLQIKQKDFIKASKALGSSDLKIIKKHILINIWPFLITKIVMGITINILVISGFGFIGLGLDQQIPEWGNILQSSRSDFRFYPHLFFGPFIIIFLTSFSLNLIIQDLVSYFNPKKN</sequence>
<dbReference type="RefSeq" id="WP_144658512.1">
    <property type="nucleotide sequence ID" value="NZ_VIAE01000009.1"/>
</dbReference>
<evidence type="ECO:0000313" key="10">
    <source>
        <dbReference type="Proteomes" id="UP000320078"/>
    </source>
</evidence>
<comment type="subcellular location">
    <subcellularLocation>
        <location evidence="1 7">Cell membrane</location>
        <topology evidence="1 7">Multi-pass membrane protein</topology>
    </subcellularLocation>
</comment>
<comment type="similarity">
    <text evidence="7">Belongs to the binding-protein-dependent transport system permease family.</text>
</comment>
<feature type="transmembrane region" description="Helical" evidence="7">
    <location>
        <begin position="208"/>
        <end position="237"/>
    </location>
</feature>
<feature type="transmembrane region" description="Helical" evidence="7">
    <location>
        <begin position="257"/>
        <end position="280"/>
    </location>
</feature>
<dbReference type="SUPFAM" id="SSF161098">
    <property type="entry name" value="MetI-like"/>
    <property type="match status" value="1"/>
</dbReference>
<feature type="transmembrane region" description="Helical" evidence="7">
    <location>
        <begin position="93"/>
        <end position="114"/>
    </location>
</feature>
<keyword evidence="2 7" id="KW-0813">Transport</keyword>
<feature type="transmembrane region" description="Helical" evidence="7">
    <location>
        <begin position="155"/>
        <end position="173"/>
    </location>
</feature>
<reference evidence="9 10" key="1">
    <citation type="submission" date="2019-06" db="EMBL/GenBank/DDBJ databases">
        <title>Draft Genome Sequence of Candidatus Phytoplasma pini-Related Strain MDPP: A Resource for Comparative Genomics of Gymnosperm-infecting Phytoplasmas.</title>
        <authorList>
            <person name="Cai W."/>
            <person name="Costanzo S."/>
            <person name="Shao J."/>
            <person name="Zhao Y."/>
            <person name="Davis R."/>
        </authorList>
    </citation>
    <scope>NUCLEOTIDE SEQUENCE [LARGE SCALE GENOMIC DNA]</scope>
    <source>
        <strain evidence="9 10">MDPP</strain>
    </source>
</reference>
<feature type="domain" description="ABC transmembrane type-1" evidence="8">
    <location>
        <begin position="91"/>
        <end position="280"/>
    </location>
</feature>
<keyword evidence="4 7" id="KW-0812">Transmembrane</keyword>
<evidence type="ECO:0000256" key="5">
    <source>
        <dbReference type="ARBA" id="ARBA00022989"/>
    </source>
</evidence>
<evidence type="ECO:0000256" key="2">
    <source>
        <dbReference type="ARBA" id="ARBA00022448"/>
    </source>
</evidence>